<protein>
    <recommendedName>
        <fullName evidence="3">Trypsin-like peptidase domain-containing protein</fullName>
    </recommendedName>
</protein>
<evidence type="ECO:0000313" key="2">
    <source>
        <dbReference type="Proteomes" id="UP000664480"/>
    </source>
</evidence>
<comment type="caution">
    <text evidence="1">The sequence shown here is derived from an EMBL/GenBank/DDBJ whole genome shotgun (WGS) entry which is preliminary data.</text>
</comment>
<name>A0ABS3CA90_9BACT</name>
<reference evidence="1 2" key="1">
    <citation type="submission" date="2021-03" db="EMBL/GenBank/DDBJ databases">
        <title>novel species isolated from a fishpond in China.</title>
        <authorList>
            <person name="Lu H."/>
            <person name="Cai Z."/>
        </authorList>
    </citation>
    <scope>NUCLEOTIDE SEQUENCE [LARGE SCALE GENOMIC DNA]</scope>
    <source>
        <strain evidence="1 2">YJ13C</strain>
    </source>
</reference>
<evidence type="ECO:0008006" key="3">
    <source>
        <dbReference type="Google" id="ProtNLM"/>
    </source>
</evidence>
<dbReference type="EMBL" id="JAFKCU010000001">
    <property type="protein sequence ID" value="MBN7814028.1"/>
    <property type="molecule type" value="Genomic_DNA"/>
</dbReference>
<dbReference type="RefSeq" id="WP_206584691.1">
    <property type="nucleotide sequence ID" value="NZ_JAFKCU010000001.1"/>
</dbReference>
<evidence type="ECO:0000313" key="1">
    <source>
        <dbReference type="EMBL" id="MBN7814028.1"/>
    </source>
</evidence>
<organism evidence="1 2">
    <name type="scientific">Algoriphagus pacificus</name>
    <dbReference type="NCBI Taxonomy" id="2811234"/>
    <lineage>
        <taxon>Bacteria</taxon>
        <taxon>Pseudomonadati</taxon>
        <taxon>Bacteroidota</taxon>
        <taxon>Cytophagia</taxon>
        <taxon>Cytophagales</taxon>
        <taxon>Cyclobacteriaceae</taxon>
        <taxon>Algoriphagus</taxon>
    </lineage>
</organism>
<keyword evidence="2" id="KW-1185">Reference proteome</keyword>
<proteinExistence type="predicted"/>
<sequence>MYQEEKWKELCNDTLVRMKDHVEPFITPIWKYNDVDEKDIKLHGSGSYFENPYGQFIITNEHVAKYNQGFRLTHSFKGSQDILNIRNPFLSELPPIDTAISRIDNDIWLDHKCEGEAIPLKRFATKHSPVENELLFFAGFSGERSRVLFENCFSRGTPFLTQECPFPVSIEKQADQTYHMSIPYPPELAETSDSSEPLPDPHGFSGSLLWNTKRIECKKKEIEWSPSMAEVTAIIWGWPSSSVCILATKIEHINLEEMTREYQKL</sequence>
<accession>A0ABS3CA90</accession>
<dbReference type="Proteomes" id="UP000664480">
    <property type="component" value="Unassembled WGS sequence"/>
</dbReference>
<gene>
    <name evidence="1" type="ORF">J0A69_01255</name>
</gene>